<evidence type="ECO:0000313" key="6">
    <source>
        <dbReference type="Proteomes" id="UP000646365"/>
    </source>
</evidence>
<dbReference type="GO" id="GO:0006269">
    <property type="term" value="P:DNA replication, synthesis of primer"/>
    <property type="evidence" value="ECO:0007669"/>
    <property type="project" value="UniProtKB-KW"/>
</dbReference>
<keyword evidence="6" id="KW-1185">Reference proteome</keyword>
<organism evidence="5 6">
    <name type="scientific">Aliidongia dinghuensis</name>
    <dbReference type="NCBI Taxonomy" id="1867774"/>
    <lineage>
        <taxon>Bacteria</taxon>
        <taxon>Pseudomonadati</taxon>
        <taxon>Pseudomonadota</taxon>
        <taxon>Alphaproteobacteria</taxon>
        <taxon>Rhodospirillales</taxon>
        <taxon>Dongiaceae</taxon>
        <taxon>Aliidongia</taxon>
    </lineage>
</organism>
<dbReference type="GO" id="GO:0005524">
    <property type="term" value="F:ATP binding"/>
    <property type="evidence" value="ECO:0007669"/>
    <property type="project" value="InterPro"/>
</dbReference>
<dbReference type="AlphaFoldDB" id="A0A8J3E2H0"/>
<dbReference type="InterPro" id="IPR016136">
    <property type="entry name" value="DNA_helicase_N/primase_C"/>
</dbReference>
<keyword evidence="2" id="KW-0235">DNA replication</keyword>
<dbReference type="Gene3D" id="1.10.860.10">
    <property type="entry name" value="DNAb Helicase, Chain A"/>
    <property type="match status" value="1"/>
</dbReference>
<evidence type="ECO:0000259" key="4">
    <source>
        <dbReference type="Pfam" id="PF00772"/>
    </source>
</evidence>
<dbReference type="GO" id="GO:0003677">
    <property type="term" value="F:DNA binding"/>
    <property type="evidence" value="ECO:0007669"/>
    <property type="project" value="UniProtKB-KW"/>
</dbReference>
<gene>
    <name evidence="5" type="ORF">GCM10011611_28950</name>
</gene>
<name>A0A8J3E2H0_9PROT</name>
<proteinExistence type="predicted"/>
<dbReference type="InterPro" id="IPR007693">
    <property type="entry name" value="DNA_helicase_DnaB-like_N"/>
</dbReference>
<evidence type="ECO:0000256" key="1">
    <source>
        <dbReference type="ARBA" id="ARBA00022515"/>
    </source>
</evidence>
<keyword evidence="1" id="KW-0639">Primosome</keyword>
<dbReference type="InterPro" id="IPR036185">
    <property type="entry name" value="DNA_heli_DnaB-like_N_sf"/>
</dbReference>
<evidence type="ECO:0000256" key="2">
    <source>
        <dbReference type="ARBA" id="ARBA00022705"/>
    </source>
</evidence>
<dbReference type="GO" id="GO:0003678">
    <property type="term" value="F:DNA helicase activity"/>
    <property type="evidence" value="ECO:0007669"/>
    <property type="project" value="InterPro"/>
</dbReference>
<dbReference type="GO" id="GO:1990077">
    <property type="term" value="C:primosome complex"/>
    <property type="evidence" value="ECO:0007669"/>
    <property type="project" value="UniProtKB-KW"/>
</dbReference>
<comment type="caution">
    <text evidence="5">The sequence shown here is derived from an EMBL/GenBank/DDBJ whole genome shotgun (WGS) entry which is preliminary data.</text>
</comment>
<protein>
    <recommendedName>
        <fullName evidence="4">DNA helicase DnaB-like N-terminal domain-containing protein</fullName>
    </recommendedName>
</protein>
<keyword evidence="3" id="KW-0238">DNA-binding</keyword>
<feature type="domain" description="DNA helicase DnaB-like N-terminal" evidence="4">
    <location>
        <begin position="13"/>
        <end position="70"/>
    </location>
</feature>
<sequence>MAGAEDDRSFSILDAERELIAAILVDNRAYRAVCHFLQPAHFLSPRHRRQFATIAAAVEAGRPVDLRLLEGAGRPMLDPPKIDPLDHALMIYGSFLGRAAVGAAIEEAAPARVAS</sequence>
<accession>A0A8J3E2H0</accession>
<dbReference type="Proteomes" id="UP000646365">
    <property type="component" value="Unassembled WGS sequence"/>
</dbReference>
<dbReference type="Pfam" id="PF00772">
    <property type="entry name" value="DnaB"/>
    <property type="match status" value="1"/>
</dbReference>
<reference evidence="5" key="1">
    <citation type="journal article" date="2014" name="Int. J. Syst. Evol. Microbiol.">
        <title>Complete genome sequence of Corynebacterium casei LMG S-19264T (=DSM 44701T), isolated from a smear-ripened cheese.</title>
        <authorList>
            <consortium name="US DOE Joint Genome Institute (JGI-PGF)"/>
            <person name="Walter F."/>
            <person name="Albersmeier A."/>
            <person name="Kalinowski J."/>
            <person name="Ruckert C."/>
        </authorList>
    </citation>
    <scope>NUCLEOTIDE SEQUENCE</scope>
    <source>
        <strain evidence="5">CGMCC 1.15725</strain>
    </source>
</reference>
<evidence type="ECO:0000313" key="5">
    <source>
        <dbReference type="EMBL" id="GGF21067.1"/>
    </source>
</evidence>
<reference evidence="5" key="2">
    <citation type="submission" date="2020-09" db="EMBL/GenBank/DDBJ databases">
        <authorList>
            <person name="Sun Q."/>
            <person name="Zhou Y."/>
        </authorList>
    </citation>
    <scope>NUCLEOTIDE SEQUENCE</scope>
    <source>
        <strain evidence="5">CGMCC 1.15725</strain>
    </source>
</reference>
<dbReference type="EMBL" id="BMJQ01000007">
    <property type="protein sequence ID" value="GGF21067.1"/>
    <property type="molecule type" value="Genomic_DNA"/>
</dbReference>
<evidence type="ECO:0000256" key="3">
    <source>
        <dbReference type="ARBA" id="ARBA00023125"/>
    </source>
</evidence>
<dbReference type="SUPFAM" id="SSF48024">
    <property type="entry name" value="N-terminal domain of DnaB helicase"/>
    <property type="match status" value="1"/>
</dbReference>